<protein>
    <recommendedName>
        <fullName evidence="3">Zinc chelation protein SecC</fullName>
    </recommendedName>
</protein>
<dbReference type="Pfam" id="PF02810">
    <property type="entry name" value="SEC-C"/>
    <property type="match status" value="1"/>
</dbReference>
<evidence type="ECO:0000313" key="2">
    <source>
        <dbReference type="Proteomes" id="UP000230273"/>
    </source>
</evidence>
<dbReference type="EMBL" id="PCRP01000027">
    <property type="protein sequence ID" value="PIP23729.1"/>
    <property type="molecule type" value="Genomic_DNA"/>
</dbReference>
<dbReference type="InterPro" id="IPR004027">
    <property type="entry name" value="SEC_C_motif"/>
</dbReference>
<dbReference type="PANTHER" id="PTHR33747">
    <property type="entry name" value="UPF0225 PROTEIN SCO1677"/>
    <property type="match status" value="1"/>
</dbReference>
<evidence type="ECO:0008006" key="3">
    <source>
        <dbReference type="Google" id="ProtNLM"/>
    </source>
</evidence>
<accession>A0A2G9YX17</accession>
<dbReference type="SUPFAM" id="SSF103642">
    <property type="entry name" value="Sec-C motif"/>
    <property type="match status" value="1"/>
</dbReference>
<gene>
    <name evidence="1" type="ORF">COX36_01745</name>
</gene>
<proteinExistence type="predicted"/>
<dbReference type="Gene3D" id="3.10.450.50">
    <property type="match status" value="1"/>
</dbReference>
<sequence length="490" mass="56097">MDTENTKIENREISKSPGQNKSEEYLAKICNRTFLSLWSYPNLYRARGKELSDLLVVFGNHILIFSDKTCEYPTTDNSELNWSRWFRRAVAKSAKQLWRAEQWIRQNPKQVFLDKECSRAFPFDIDTTQARIHLILVARGVAGACKIFFGSGSGSLMIRNDVKGIDAHTAPFVIGDIDPTKTFIHVLDDTTLDIVMSALNTVSDFTSYLGKKEALLRSGKNIFATGEEDLLPYYMTKMKREEHDFDFPKDSDGIAILEGEWDRFCENPQRKAQLEEDKISYFWDALIEQFNTHALNSTQYVVSAGGVKDSEKVMRFFASESRFKRRLLSKAVLGLIEKTPENTCGRRFGVPLDGEGPYYVFVAFPREKEHTEKEYRSFRGEYLKVCCMVVRSVYPKAHDIIGFATEAGKSLGGRSEDAMYFDGRHWDDEIHKEAKELQEKLGILVESTYYKVHDIEFPDVPDKQVPKVGRNEKCPCGSGVKYKKCHGINS</sequence>
<name>A0A2G9YX17_9BACT</name>
<organism evidence="1 2">
    <name type="scientific">Candidatus Nealsonbacteria bacterium CG23_combo_of_CG06-09_8_20_14_all_38_19</name>
    <dbReference type="NCBI Taxonomy" id="1974721"/>
    <lineage>
        <taxon>Bacteria</taxon>
        <taxon>Candidatus Nealsoniibacteriota</taxon>
    </lineage>
</organism>
<evidence type="ECO:0000313" key="1">
    <source>
        <dbReference type="EMBL" id="PIP23729.1"/>
    </source>
</evidence>
<reference evidence="1 2" key="1">
    <citation type="submission" date="2017-09" db="EMBL/GenBank/DDBJ databases">
        <title>Depth-based differentiation of microbial function through sediment-hosted aquifers and enrichment of novel symbionts in the deep terrestrial subsurface.</title>
        <authorList>
            <person name="Probst A.J."/>
            <person name="Ladd B."/>
            <person name="Jarett J.K."/>
            <person name="Geller-Mcgrath D.E."/>
            <person name="Sieber C.M."/>
            <person name="Emerson J.B."/>
            <person name="Anantharaman K."/>
            <person name="Thomas B.C."/>
            <person name="Malmstrom R."/>
            <person name="Stieglmeier M."/>
            <person name="Klingl A."/>
            <person name="Woyke T."/>
            <person name="Ryan C.M."/>
            <person name="Banfield J.F."/>
        </authorList>
    </citation>
    <scope>NUCLEOTIDE SEQUENCE [LARGE SCALE GENOMIC DNA]</scope>
    <source>
        <strain evidence="1">CG23_combo_of_CG06-09_8_20_14_all_38_19</strain>
    </source>
</reference>
<dbReference type="Proteomes" id="UP000230273">
    <property type="component" value="Unassembled WGS sequence"/>
</dbReference>
<dbReference type="PANTHER" id="PTHR33747:SF1">
    <property type="entry name" value="ADENYLATE CYCLASE-ASSOCIATED CAP C-TERMINAL DOMAIN-CONTAINING PROTEIN"/>
    <property type="match status" value="1"/>
</dbReference>
<comment type="caution">
    <text evidence="1">The sequence shown here is derived from an EMBL/GenBank/DDBJ whole genome shotgun (WGS) entry which is preliminary data.</text>
</comment>
<dbReference type="AlphaFoldDB" id="A0A2G9YX17"/>